<dbReference type="Gene3D" id="1.10.10.10">
    <property type="entry name" value="Winged helix-like DNA-binding domain superfamily/Winged helix DNA-binding domain"/>
    <property type="match status" value="1"/>
</dbReference>
<dbReference type="GO" id="GO:0005737">
    <property type="term" value="C:cytoplasm"/>
    <property type="evidence" value="ECO:0007669"/>
    <property type="project" value="TreeGrafter"/>
</dbReference>
<dbReference type="GO" id="GO:0003677">
    <property type="term" value="F:DNA binding"/>
    <property type="evidence" value="ECO:0007669"/>
    <property type="project" value="InterPro"/>
</dbReference>
<dbReference type="HOGENOM" id="CLU_006850_4_1_11"/>
<keyword evidence="2" id="KW-0067">ATP-binding</keyword>
<dbReference type="InterPro" id="IPR027417">
    <property type="entry name" value="P-loop_NTPase"/>
</dbReference>
<reference evidence="4 5" key="1">
    <citation type="submission" date="2013-07" db="EMBL/GenBank/DDBJ databases">
        <authorList>
            <consortium name="DOE Joint Genome Institute"/>
            <person name="Eisen J."/>
            <person name="Huntemann M."/>
            <person name="Han J."/>
            <person name="Chen A."/>
            <person name="Kyrpides N."/>
            <person name="Mavromatis K."/>
            <person name="Markowitz V."/>
            <person name="Palaniappan K."/>
            <person name="Ivanova N."/>
            <person name="Schaumberg A."/>
            <person name="Pati A."/>
            <person name="Liolios K."/>
            <person name="Nordberg H.P."/>
            <person name="Cantor M.N."/>
            <person name="Hua S.X."/>
            <person name="Woyke T."/>
        </authorList>
    </citation>
    <scope>NUCLEOTIDE SEQUENCE [LARGE SCALE GENOMIC DNA]</scope>
    <source>
        <strain evidence="4 5">DSM 44712</strain>
    </source>
</reference>
<dbReference type="GO" id="GO:0006355">
    <property type="term" value="P:regulation of DNA-templated transcription"/>
    <property type="evidence" value="ECO:0007669"/>
    <property type="project" value="InterPro"/>
</dbReference>
<keyword evidence="5" id="KW-1185">Reference proteome</keyword>
<evidence type="ECO:0000256" key="1">
    <source>
        <dbReference type="ARBA" id="ARBA00022741"/>
    </source>
</evidence>
<dbReference type="Pfam" id="PF00196">
    <property type="entry name" value="GerE"/>
    <property type="match status" value="1"/>
</dbReference>
<dbReference type="PROSITE" id="PS50043">
    <property type="entry name" value="HTH_LUXR_2"/>
    <property type="match status" value="1"/>
</dbReference>
<gene>
    <name evidence="4" type="ORF">CryarDRAFT_3263</name>
</gene>
<protein>
    <submittedName>
        <fullName evidence="4">Transcriptional regulator, luxR family</fullName>
    </submittedName>
</protein>
<comment type="caution">
    <text evidence="4">The sequence shown here is derived from an EMBL/GenBank/DDBJ whole genome shotgun (WGS) entry which is preliminary data.</text>
</comment>
<dbReference type="Pfam" id="PF13191">
    <property type="entry name" value="AAA_16"/>
    <property type="match status" value="1"/>
</dbReference>
<dbReference type="PRINTS" id="PR00038">
    <property type="entry name" value="HTHLUXR"/>
</dbReference>
<dbReference type="SMART" id="SM00421">
    <property type="entry name" value="HTH_LUXR"/>
    <property type="match status" value="1"/>
</dbReference>
<dbReference type="PANTHER" id="PTHR16305">
    <property type="entry name" value="TESTICULAR SOLUBLE ADENYLYL CYCLASE"/>
    <property type="match status" value="1"/>
</dbReference>
<dbReference type="InterPro" id="IPR036388">
    <property type="entry name" value="WH-like_DNA-bd_sf"/>
</dbReference>
<organism evidence="4 5">
    <name type="scientific">Cryptosporangium arvum DSM 44712</name>
    <dbReference type="NCBI Taxonomy" id="927661"/>
    <lineage>
        <taxon>Bacteria</taxon>
        <taxon>Bacillati</taxon>
        <taxon>Actinomycetota</taxon>
        <taxon>Actinomycetes</taxon>
        <taxon>Cryptosporangiales</taxon>
        <taxon>Cryptosporangiaceae</taxon>
        <taxon>Cryptosporangium</taxon>
    </lineage>
</organism>
<dbReference type="InterPro" id="IPR000792">
    <property type="entry name" value="Tscrpt_reg_LuxR_C"/>
</dbReference>
<name>A0A011AJC7_9ACTN</name>
<feature type="domain" description="HTH luxR-type" evidence="3">
    <location>
        <begin position="854"/>
        <end position="919"/>
    </location>
</feature>
<keyword evidence="1" id="KW-0547">Nucleotide-binding</keyword>
<evidence type="ECO:0000256" key="2">
    <source>
        <dbReference type="ARBA" id="ARBA00022840"/>
    </source>
</evidence>
<dbReference type="GO" id="GO:0004016">
    <property type="term" value="F:adenylate cyclase activity"/>
    <property type="evidence" value="ECO:0007669"/>
    <property type="project" value="TreeGrafter"/>
</dbReference>
<dbReference type="InterPro" id="IPR041664">
    <property type="entry name" value="AAA_16"/>
</dbReference>
<evidence type="ECO:0000313" key="4">
    <source>
        <dbReference type="EMBL" id="EXG82121.1"/>
    </source>
</evidence>
<accession>A0A011AJC7</accession>
<dbReference type="CDD" id="cd06170">
    <property type="entry name" value="LuxR_C_like"/>
    <property type="match status" value="1"/>
</dbReference>
<evidence type="ECO:0000313" key="5">
    <source>
        <dbReference type="Proteomes" id="UP000021053"/>
    </source>
</evidence>
<dbReference type="AlphaFoldDB" id="A0A011AJC7"/>
<dbReference type="PANTHER" id="PTHR16305:SF35">
    <property type="entry name" value="TRANSCRIPTIONAL ACTIVATOR DOMAIN"/>
    <property type="match status" value="1"/>
</dbReference>
<dbReference type="InterPro" id="IPR016032">
    <property type="entry name" value="Sig_transdc_resp-reg_C-effctor"/>
</dbReference>
<dbReference type="SUPFAM" id="SSF52540">
    <property type="entry name" value="P-loop containing nucleoside triphosphate hydrolases"/>
    <property type="match status" value="1"/>
</dbReference>
<dbReference type="EMBL" id="JFBT01000001">
    <property type="protein sequence ID" value="EXG82121.1"/>
    <property type="molecule type" value="Genomic_DNA"/>
</dbReference>
<dbReference type="PATRIC" id="fig|927661.3.peg.3220"/>
<dbReference type="GO" id="GO:0005524">
    <property type="term" value="F:ATP binding"/>
    <property type="evidence" value="ECO:0007669"/>
    <property type="project" value="UniProtKB-KW"/>
</dbReference>
<evidence type="ECO:0000259" key="3">
    <source>
        <dbReference type="PROSITE" id="PS50043"/>
    </source>
</evidence>
<dbReference type="SUPFAM" id="SSF46894">
    <property type="entry name" value="C-terminal effector domain of the bipartite response regulators"/>
    <property type="match status" value="1"/>
</dbReference>
<sequence length="923" mass="98618">MAPSTGSELRGRVAELEVVRKLLDDARAGNSAALVVHGDPGIGKTALAEAALGRFTTRMRVERTVGVESEMELPYAGLHQLTAGMLDRAAGLPAPQRDALERALGLRTGDAPSPFLIGVAVLGLLTEVAVEGPICCLIDDTQWLDDASRQALAFSARRLGSEGVVLVFVMRTVDATFRGLPELAVPSLNDDDARGLLAQVLPGRIDARVRDRLVSEARGNPLALHELPSALSPTEIAGGYTVAGNTTLTTRIEKSLLDQLGSLPEAARRVLLVAAADPTGDPQLLRAAVRGLSLSPDAIDEAERSGALTLGTRVGFRHPLIRSAIYRTASPPDRRRAHAALAEATPVELDPDRRAWHRGQAAVEPDEEIAGVLEESAVRARGRGGVAAAAAFLERAAALTPRPADRARRLLAASRAKLEAGAPEAAERLLSVLPADALDPIGTAQVALLRAQADFARRRSPRVVREILAAASWPDVHDADFVRKAHYEALFIAQYTLGGTRSDPGTGDVPFSDLCRAVFDATDADSTHPMDLLLRGRALIGLGKRAEAIPVLRRAVAGLIDASAPLIPSRSAGLDSNAAIETWDVDALWTLSDRHVGLARADGQLTVLPLVLSYAGAARLAQGRLAEAELIADEIDVIKDAIGHPFRRTHRLLTAAWRGDTGTVSRLASELRQNVAAGDLVTPTIANFAEAILANGVGNPEDVLRVGRGELDQIHLLTYSSRILAELVEAAVRVGDRAIADRALAELTALTEPVGGDWALGMLAAGRALTSDPADAEAHHREAVERYRRGGLAVYEGRARLAYGEWLRRRRRRIDARGELRTAYELLSGRGAAAFAARARRELEATGETALSRLVDPGDALTVQEANVARLVADGLSNREIAARLFLSVRTVEYHLRKVFLKRGVRSRRDLADALRAEGTARL</sequence>
<proteinExistence type="predicted"/>
<dbReference type="Proteomes" id="UP000021053">
    <property type="component" value="Unassembled WGS sequence"/>
</dbReference>